<comment type="similarity">
    <text evidence="1">Belongs to the pellino family.</text>
</comment>
<dbReference type="KEGG" id="bbel:109477108"/>
<dbReference type="InterPro" id="IPR048335">
    <property type="entry name" value="Pellino_RING"/>
</dbReference>
<dbReference type="AlphaFoldDB" id="A0A6P4ZI93"/>
<sequence length="506" mass="56675">MQGAWYHGQQQCWVLMEETSTQHSEDEDTIPYSGPGEHLEYSGTVLWHVDVEEERRWGEMHTRQISDSERCEAKKLKTEAQYMSTEENGEVPSSPEKALLKYGELVVLGYNGSLPYGEKGRRKTRFTLFKRAAANGVKPSTHHIAKTPQASKIVADKSHHSVSYTLSRNQTVVVEYVRDEDTDMFQIGRSTEPPIDFVVIDTVPGNKTAEDCKVQQSTISRFACRIVVERNPTHTARIYAAGFDSSNNIFLGERATKWKRPDSSMDGLTTNGVLIMHPTGGFGQECKAGVWREVSVCGGIYSLRETRPNPQRGKLIDDESNVLHDGTLIDLCGATLLWRSSAGLQKTPTHKHIEELRKEINAARPQCPVGLNTLAFPTRSRATKVTEEKERQPYVYLNCGHVHGHHLWGQKENENGDRECPMCRTVGPYVPLYMGNEPAFYVDCGPPTHAFCPCGHVCSEQTARYWAQVPLPHGVHAFHAACPFCATQLTGEQGFIKLIFQNDIGT</sequence>
<dbReference type="InterPro" id="IPR006800">
    <property type="entry name" value="Pellino_fam"/>
</dbReference>
<evidence type="ECO:0000259" key="4">
    <source>
        <dbReference type="Pfam" id="PF20723"/>
    </source>
</evidence>
<dbReference type="Pfam" id="PF20723">
    <property type="entry name" value="Pellino_RING"/>
    <property type="match status" value="1"/>
</dbReference>
<keyword evidence="5" id="KW-1185">Reference proteome</keyword>
<dbReference type="GO" id="GO:0000209">
    <property type="term" value="P:protein polyubiquitination"/>
    <property type="evidence" value="ECO:0007669"/>
    <property type="project" value="InterPro"/>
</dbReference>
<evidence type="ECO:0000313" key="6">
    <source>
        <dbReference type="RefSeq" id="XP_019633724.1"/>
    </source>
</evidence>
<gene>
    <name evidence="6" type="primary">LOC109477108</name>
</gene>
<protein>
    <submittedName>
        <fullName evidence="6">E3 ubiquitin-protein ligase pellino homolog 1-like isoform X1</fullName>
    </submittedName>
</protein>
<dbReference type="InterPro" id="IPR048334">
    <property type="entry name" value="Pellino_FHA"/>
</dbReference>
<dbReference type="PANTHER" id="PTHR12098:SF2">
    <property type="entry name" value="PROTEIN PELLINO"/>
    <property type="match status" value="1"/>
</dbReference>
<name>A0A6P4ZI93_BRABE</name>
<dbReference type="Pfam" id="PF04710">
    <property type="entry name" value="Pellino_FHA"/>
    <property type="match status" value="1"/>
</dbReference>
<dbReference type="Proteomes" id="UP000515135">
    <property type="component" value="Unplaced"/>
</dbReference>
<dbReference type="OrthoDB" id="8801906at2759"/>
<dbReference type="GO" id="GO:0008592">
    <property type="term" value="P:regulation of Toll signaling pathway"/>
    <property type="evidence" value="ECO:0007669"/>
    <property type="project" value="InterPro"/>
</dbReference>
<feature type="domain" description="Pellino RING" evidence="4">
    <location>
        <begin position="360"/>
        <end position="504"/>
    </location>
</feature>
<dbReference type="GO" id="GO:0061630">
    <property type="term" value="F:ubiquitin protein ligase activity"/>
    <property type="evidence" value="ECO:0007669"/>
    <property type="project" value="InterPro"/>
</dbReference>
<evidence type="ECO:0000256" key="2">
    <source>
        <dbReference type="ARBA" id="ARBA00022553"/>
    </source>
</evidence>
<feature type="domain" description="Pellino FHA" evidence="3">
    <location>
        <begin position="96"/>
        <end position="355"/>
    </location>
</feature>
<accession>A0A6P4ZI93</accession>
<evidence type="ECO:0000259" key="3">
    <source>
        <dbReference type="Pfam" id="PF04710"/>
    </source>
</evidence>
<reference evidence="6" key="1">
    <citation type="submission" date="2025-08" db="UniProtKB">
        <authorList>
            <consortium name="RefSeq"/>
        </authorList>
    </citation>
    <scope>IDENTIFICATION</scope>
    <source>
        <tissue evidence="6">Gonad</tissue>
    </source>
</reference>
<keyword evidence="2" id="KW-0597">Phosphoprotein</keyword>
<proteinExistence type="inferred from homology"/>
<evidence type="ECO:0000256" key="1">
    <source>
        <dbReference type="ARBA" id="ARBA00005639"/>
    </source>
</evidence>
<dbReference type="RefSeq" id="XP_019633724.1">
    <property type="nucleotide sequence ID" value="XM_019778165.1"/>
</dbReference>
<organism evidence="5 6">
    <name type="scientific">Branchiostoma belcheri</name>
    <name type="common">Amphioxus</name>
    <dbReference type="NCBI Taxonomy" id="7741"/>
    <lineage>
        <taxon>Eukaryota</taxon>
        <taxon>Metazoa</taxon>
        <taxon>Chordata</taxon>
        <taxon>Cephalochordata</taxon>
        <taxon>Leptocardii</taxon>
        <taxon>Amphioxiformes</taxon>
        <taxon>Branchiostomatidae</taxon>
        <taxon>Branchiostoma</taxon>
    </lineage>
</organism>
<dbReference type="PANTHER" id="PTHR12098">
    <property type="entry name" value="E3 UBIQUITIN-PROTEIN LIGASE PELLINO-RELATED"/>
    <property type="match status" value="1"/>
</dbReference>
<evidence type="ECO:0000313" key="5">
    <source>
        <dbReference type="Proteomes" id="UP000515135"/>
    </source>
</evidence>
<dbReference type="GeneID" id="109477108"/>